<comment type="subcellular location">
    <subcellularLocation>
        <location evidence="1">Membrane</location>
        <topology evidence="1">Multi-pass membrane protein</topology>
    </subcellularLocation>
</comment>
<reference evidence="11" key="1">
    <citation type="journal article" date="2019" name="Int. J. Syst. Evol. Microbiol.">
        <title>The Global Catalogue of Microorganisms (GCM) 10K type strain sequencing project: providing services to taxonomists for standard genome sequencing and annotation.</title>
        <authorList>
            <consortium name="The Broad Institute Genomics Platform"/>
            <consortium name="The Broad Institute Genome Sequencing Center for Infectious Disease"/>
            <person name="Wu L."/>
            <person name="Ma J."/>
        </authorList>
    </citation>
    <scope>NUCLEOTIDE SEQUENCE [LARGE SCALE GENOMIC DNA]</scope>
    <source>
        <strain evidence="11">JCM 13852</strain>
    </source>
</reference>
<evidence type="ECO:0000256" key="4">
    <source>
        <dbReference type="ARBA" id="ARBA00022989"/>
    </source>
</evidence>
<evidence type="ECO:0000256" key="8">
    <source>
        <dbReference type="SAM" id="Phobius"/>
    </source>
</evidence>
<dbReference type="Pfam" id="PF00999">
    <property type="entry name" value="Na_H_Exchanger"/>
    <property type="match status" value="1"/>
</dbReference>
<gene>
    <name evidence="10" type="ORF">ACFP2V_37225</name>
</gene>
<keyword evidence="5" id="KW-0406">Ion transport</keyword>
<dbReference type="InterPro" id="IPR038770">
    <property type="entry name" value="Na+/solute_symporter_sf"/>
</dbReference>
<feature type="compositionally biased region" description="Basic and acidic residues" evidence="7">
    <location>
        <begin position="137"/>
        <end position="171"/>
    </location>
</feature>
<organism evidence="10 11">
    <name type="scientific">Streptomyces incanus</name>
    <dbReference type="NCBI Taxonomy" id="887453"/>
    <lineage>
        <taxon>Bacteria</taxon>
        <taxon>Bacillati</taxon>
        <taxon>Actinomycetota</taxon>
        <taxon>Actinomycetes</taxon>
        <taxon>Kitasatosporales</taxon>
        <taxon>Streptomycetaceae</taxon>
        <taxon>Streptomyces</taxon>
    </lineage>
</organism>
<dbReference type="Proteomes" id="UP001596183">
    <property type="component" value="Unassembled WGS sequence"/>
</dbReference>
<feature type="region of interest" description="Disordered" evidence="7">
    <location>
        <begin position="97"/>
        <end position="171"/>
    </location>
</feature>
<comment type="caution">
    <text evidence="10">The sequence shown here is derived from an EMBL/GenBank/DDBJ whole genome shotgun (WGS) entry which is preliminary data.</text>
</comment>
<keyword evidence="11" id="KW-1185">Reference proteome</keyword>
<sequence>MDLSGLDVHGLVELVLIMVVAVVGKTGGTYAAARIGRLPARSAAMLAVLMNTRGLTELVVLSVGLQLGLLDQELYSIMVVMALVTTAMTGPLLTLLDRRAPAGPPVSGDRGDTRRELGSPAEPWTAGPALHRQSRRGTGDARPREPVHETARRGRGPAERAPDTGRRDAVP</sequence>
<dbReference type="Gene3D" id="1.20.1530.20">
    <property type="match status" value="1"/>
</dbReference>
<feature type="transmembrane region" description="Helical" evidence="8">
    <location>
        <begin position="74"/>
        <end position="96"/>
    </location>
</feature>
<feature type="transmembrane region" description="Helical" evidence="8">
    <location>
        <begin position="12"/>
        <end position="33"/>
    </location>
</feature>
<feature type="transmembrane region" description="Helical" evidence="8">
    <location>
        <begin position="45"/>
        <end position="68"/>
    </location>
</feature>
<evidence type="ECO:0000256" key="2">
    <source>
        <dbReference type="ARBA" id="ARBA00022448"/>
    </source>
</evidence>
<evidence type="ECO:0000313" key="10">
    <source>
        <dbReference type="EMBL" id="MFC5675496.1"/>
    </source>
</evidence>
<name>A0ABW0Y420_9ACTN</name>
<feature type="domain" description="Cation/H+ exchanger transmembrane" evidence="9">
    <location>
        <begin position="9"/>
        <end position="94"/>
    </location>
</feature>
<keyword evidence="3 8" id="KW-0812">Transmembrane</keyword>
<keyword evidence="4 8" id="KW-1133">Transmembrane helix</keyword>
<evidence type="ECO:0000259" key="9">
    <source>
        <dbReference type="Pfam" id="PF00999"/>
    </source>
</evidence>
<dbReference type="InterPro" id="IPR050794">
    <property type="entry name" value="CPA2_transporter"/>
</dbReference>
<evidence type="ECO:0000256" key="3">
    <source>
        <dbReference type="ARBA" id="ARBA00022692"/>
    </source>
</evidence>
<protein>
    <submittedName>
        <fullName evidence="10">Cation:proton antiporter</fullName>
    </submittedName>
</protein>
<accession>A0ABW0Y420</accession>
<evidence type="ECO:0000256" key="7">
    <source>
        <dbReference type="SAM" id="MobiDB-lite"/>
    </source>
</evidence>
<proteinExistence type="predicted"/>
<dbReference type="PANTHER" id="PTHR32468">
    <property type="entry name" value="CATION/H + ANTIPORTER"/>
    <property type="match status" value="1"/>
</dbReference>
<evidence type="ECO:0000256" key="5">
    <source>
        <dbReference type="ARBA" id="ARBA00023065"/>
    </source>
</evidence>
<evidence type="ECO:0000256" key="6">
    <source>
        <dbReference type="ARBA" id="ARBA00023136"/>
    </source>
</evidence>
<dbReference type="PANTHER" id="PTHR32468:SF0">
    <property type="entry name" value="K(+)_H(+) ANTIPORTER 1"/>
    <property type="match status" value="1"/>
</dbReference>
<keyword evidence="6 8" id="KW-0472">Membrane</keyword>
<keyword evidence="2" id="KW-0813">Transport</keyword>
<dbReference type="InterPro" id="IPR006153">
    <property type="entry name" value="Cation/H_exchanger_TM"/>
</dbReference>
<dbReference type="EMBL" id="JBHSPC010000165">
    <property type="protein sequence ID" value="MFC5675496.1"/>
    <property type="molecule type" value="Genomic_DNA"/>
</dbReference>
<dbReference type="RefSeq" id="WP_381220687.1">
    <property type="nucleotide sequence ID" value="NZ_JBHSPC010000165.1"/>
</dbReference>
<evidence type="ECO:0000313" key="11">
    <source>
        <dbReference type="Proteomes" id="UP001596183"/>
    </source>
</evidence>
<evidence type="ECO:0000256" key="1">
    <source>
        <dbReference type="ARBA" id="ARBA00004141"/>
    </source>
</evidence>